<proteinExistence type="predicted"/>
<dbReference type="EMBL" id="UOFL01000096">
    <property type="protein sequence ID" value="VAW76010.1"/>
    <property type="molecule type" value="Genomic_DNA"/>
</dbReference>
<dbReference type="InterPro" id="IPR035905">
    <property type="entry name" value="Barstar-like_sf"/>
</dbReference>
<evidence type="ECO:0000313" key="1">
    <source>
        <dbReference type="EMBL" id="VAW76010.1"/>
    </source>
</evidence>
<organism evidence="1">
    <name type="scientific">hydrothermal vent metagenome</name>
    <dbReference type="NCBI Taxonomy" id="652676"/>
    <lineage>
        <taxon>unclassified sequences</taxon>
        <taxon>metagenomes</taxon>
        <taxon>ecological metagenomes</taxon>
    </lineage>
</organism>
<dbReference type="AlphaFoldDB" id="A0A3B0YH16"/>
<dbReference type="Gene3D" id="3.30.370.10">
    <property type="entry name" value="Barstar-like"/>
    <property type="match status" value="1"/>
</dbReference>
<name>A0A3B0YH16_9ZZZZ</name>
<reference evidence="1" key="1">
    <citation type="submission" date="2018-06" db="EMBL/GenBank/DDBJ databases">
        <authorList>
            <person name="Zhirakovskaya E."/>
        </authorList>
    </citation>
    <scope>NUCLEOTIDE SEQUENCE</scope>
</reference>
<protein>
    <submittedName>
        <fullName evidence="1">Uncharacterized protein</fullName>
    </submittedName>
</protein>
<gene>
    <name evidence="1" type="ORF">MNBD_GAMMA12-2677</name>
</gene>
<dbReference type="SUPFAM" id="SSF52038">
    <property type="entry name" value="Barstar-related"/>
    <property type="match status" value="1"/>
</dbReference>
<sequence length="111" mass="12688">MSDSGPIWKNMSHHEKYLLLYRNRIRHCQTNIKYIDESEKEYFLDGRYIRDIPSFYLSSGEAINGENGYFGTCLDSTEDCLCGGFGVIPPITIHITNAKGIEDSLSEMAWV</sequence>
<accession>A0A3B0YH16</accession>